<reference evidence="7" key="1">
    <citation type="submission" date="2015-02" db="EMBL/GenBank/DDBJ databases">
        <authorList>
            <person name="Ju K.-S."/>
            <person name="Doroghazi J.R."/>
            <person name="Metcalf W."/>
        </authorList>
    </citation>
    <scope>NUCLEOTIDE SEQUENCE [LARGE SCALE GENOMIC DNA]</scope>
    <source>
        <strain evidence="7">NRRL B-16380</strain>
    </source>
</reference>
<dbReference type="SUPFAM" id="SSF55811">
    <property type="entry name" value="Nudix"/>
    <property type="match status" value="1"/>
</dbReference>
<dbReference type="Gene3D" id="3.90.79.10">
    <property type="entry name" value="Nucleoside Triphosphate Pyrophosphohydrolase"/>
    <property type="match status" value="1"/>
</dbReference>
<dbReference type="CDD" id="cd02883">
    <property type="entry name" value="NUDIX_Hydrolase"/>
    <property type="match status" value="1"/>
</dbReference>
<organism evidence="6 7">
    <name type="scientific">Streptomyces variegatus</name>
    <dbReference type="NCBI Taxonomy" id="284040"/>
    <lineage>
        <taxon>Bacteria</taxon>
        <taxon>Bacillati</taxon>
        <taxon>Actinomycetota</taxon>
        <taxon>Actinomycetes</taxon>
        <taxon>Kitasatosporales</taxon>
        <taxon>Streptomycetaceae</taxon>
        <taxon>Streptomyces</taxon>
    </lineage>
</organism>
<proteinExistence type="inferred from homology"/>
<dbReference type="PRINTS" id="PR00502">
    <property type="entry name" value="NUDIXFAMILY"/>
</dbReference>
<dbReference type="PATRIC" id="fig|284040.3.peg.283"/>
<gene>
    <name evidence="6" type="ORF">UK15_01355</name>
</gene>
<evidence type="ECO:0000313" key="7">
    <source>
        <dbReference type="Proteomes" id="UP000034786"/>
    </source>
</evidence>
<dbReference type="AlphaFoldDB" id="A0A0M2GTK5"/>
<evidence type="ECO:0000259" key="5">
    <source>
        <dbReference type="PROSITE" id="PS51462"/>
    </source>
</evidence>
<dbReference type="Pfam" id="PF00293">
    <property type="entry name" value="NUDIX"/>
    <property type="match status" value="1"/>
</dbReference>
<evidence type="ECO:0000256" key="4">
    <source>
        <dbReference type="RuleBase" id="RU003476"/>
    </source>
</evidence>
<comment type="cofactor">
    <cofactor evidence="1">
        <name>Mg(2+)</name>
        <dbReference type="ChEBI" id="CHEBI:18420"/>
    </cofactor>
</comment>
<dbReference type="EMBL" id="JYJH01000001">
    <property type="protein sequence ID" value="KJK41497.1"/>
    <property type="molecule type" value="Genomic_DNA"/>
</dbReference>
<evidence type="ECO:0000256" key="1">
    <source>
        <dbReference type="ARBA" id="ARBA00001946"/>
    </source>
</evidence>
<sequence>MDTTVPATDVQRVLPRDEWVRTLPQTIVASCVLLLDAEDRMLLLRYADGQPAAGLWGLPGGMLDHGEDPVGAARRELHEETGISLEGDLRFIGYDHRADVLGTGPVLDFYFHGGRLAPGQTVRHSGEHDQDGLFALSDLESTPLTTPLPALTALHRAALTGTVVCLREGLSP</sequence>
<dbReference type="InterPro" id="IPR020476">
    <property type="entry name" value="Nudix_hydrolase"/>
</dbReference>
<comment type="similarity">
    <text evidence="2 4">Belongs to the Nudix hydrolase family.</text>
</comment>
<dbReference type="PANTHER" id="PTHR43046">
    <property type="entry name" value="GDP-MANNOSE MANNOSYL HYDROLASE"/>
    <property type="match status" value="1"/>
</dbReference>
<dbReference type="STRING" id="284040.UK15_01355"/>
<evidence type="ECO:0000256" key="2">
    <source>
        <dbReference type="ARBA" id="ARBA00005582"/>
    </source>
</evidence>
<name>A0A0M2GTK5_9ACTN</name>
<dbReference type="GO" id="GO:0016787">
    <property type="term" value="F:hydrolase activity"/>
    <property type="evidence" value="ECO:0007669"/>
    <property type="project" value="UniProtKB-KW"/>
</dbReference>
<evidence type="ECO:0000313" key="6">
    <source>
        <dbReference type="EMBL" id="KJK41497.1"/>
    </source>
</evidence>
<dbReference type="PROSITE" id="PS00893">
    <property type="entry name" value="NUDIX_BOX"/>
    <property type="match status" value="1"/>
</dbReference>
<protein>
    <submittedName>
        <fullName evidence="6">NUDIX hydrolase</fullName>
    </submittedName>
</protein>
<dbReference type="InterPro" id="IPR020084">
    <property type="entry name" value="NUDIX_hydrolase_CS"/>
</dbReference>
<dbReference type="Proteomes" id="UP000034786">
    <property type="component" value="Unassembled WGS sequence"/>
</dbReference>
<keyword evidence="7" id="KW-1185">Reference proteome</keyword>
<dbReference type="PROSITE" id="PS51462">
    <property type="entry name" value="NUDIX"/>
    <property type="match status" value="1"/>
</dbReference>
<accession>A0A0M2GTK5</accession>
<dbReference type="InterPro" id="IPR000086">
    <property type="entry name" value="NUDIX_hydrolase_dom"/>
</dbReference>
<keyword evidence="3 4" id="KW-0378">Hydrolase</keyword>
<dbReference type="RefSeq" id="WP_031131095.1">
    <property type="nucleotide sequence ID" value="NZ_JBMVBE010000003.1"/>
</dbReference>
<dbReference type="InterPro" id="IPR015797">
    <property type="entry name" value="NUDIX_hydrolase-like_dom_sf"/>
</dbReference>
<comment type="caution">
    <text evidence="6">The sequence shown here is derived from an EMBL/GenBank/DDBJ whole genome shotgun (WGS) entry which is preliminary data.</text>
</comment>
<feature type="domain" description="Nudix hydrolase" evidence="5">
    <location>
        <begin position="24"/>
        <end position="157"/>
    </location>
</feature>
<dbReference type="PANTHER" id="PTHR43046:SF16">
    <property type="entry name" value="ADP-RIBOSE PYROPHOSPHATASE YJHB-RELATED"/>
    <property type="match status" value="1"/>
</dbReference>
<evidence type="ECO:0000256" key="3">
    <source>
        <dbReference type="ARBA" id="ARBA00022801"/>
    </source>
</evidence>